<evidence type="ECO:0000256" key="7">
    <source>
        <dbReference type="SAM" id="MobiDB-lite"/>
    </source>
</evidence>
<dbReference type="KEGG" id="cna:AB433_09630"/>
<dbReference type="PANTHER" id="PTHR43806:SF11">
    <property type="entry name" value="CEREVISIN-RELATED"/>
    <property type="match status" value="1"/>
</dbReference>
<dbReference type="InterPro" id="IPR050131">
    <property type="entry name" value="Peptidase_S8_subtilisin-like"/>
</dbReference>
<dbReference type="PANTHER" id="PTHR43806">
    <property type="entry name" value="PEPTIDASE S8"/>
    <property type="match status" value="1"/>
</dbReference>
<feature type="region of interest" description="Disordered" evidence="7">
    <location>
        <begin position="110"/>
        <end position="145"/>
    </location>
</feature>
<dbReference type="InterPro" id="IPR022398">
    <property type="entry name" value="Peptidase_S8_His-AS"/>
</dbReference>
<feature type="active site" description="Charge relay system" evidence="5">
    <location>
        <position position="364"/>
    </location>
</feature>
<keyword evidence="8" id="KW-0732">Signal</keyword>
<dbReference type="PROSITE" id="PS51892">
    <property type="entry name" value="SUBTILASE"/>
    <property type="match status" value="1"/>
</dbReference>
<evidence type="ECO:0000313" key="10">
    <source>
        <dbReference type="Proteomes" id="UP000035287"/>
    </source>
</evidence>
<keyword evidence="10" id="KW-1185">Reference proteome</keyword>
<dbReference type="Proteomes" id="UP000035287">
    <property type="component" value="Chromosome"/>
</dbReference>
<protein>
    <submittedName>
        <fullName evidence="9">Uncharacterized protein</fullName>
    </submittedName>
</protein>
<dbReference type="PROSITE" id="PS00138">
    <property type="entry name" value="SUBTILASE_SER"/>
    <property type="match status" value="1"/>
</dbReference>
<dbReference type="AlphaFoldDB" id="A0A0G3XF81"/>
<dbReference type="InterPro" id="IPR037045">
    <property type="entry name" value="S8pro/Inhibitor_I9_sf"/>
</dbReference>
<dbReference type="GO" id="GO:0006508">
    <property type="term" value="P:proteolysis"/>
    <property type="evidence" value="ECO:0007669"/>
    <property type="project" value="UniProtKB-KW"/>
</dbReference>
<feature type="active site" description="Charge relay system" evidence="5">
    <location>
        <position position="202"/>
    </location>
</feature>
<dbReference type="PRINTS" id="PR00723">
    <property type="entry name" value="SUBTILISIN"/>
</dbReference>
<dbReference type="PROSITE" id="PS00136">
    <property type="entry name" value="SUBTILASE_ASP"/>
    <property type="match status" value="1"/>
</dbReference>
<dbReference type="PATRIC" id="fig|1348774.3.peg.2019"/>
<evidence type="ECO:0000256" key="4">
    <source>
        <dbReference type="ARBA" id="ARBA00022825"/>
    </source>
</evidence>
<dbReference type="InterPro" id="IPR023827">
    <property type="entry name" value="Peptidase_S8_Asp-AS"/>
</dbReference>
<evidence type="ECO:0000256" key="8">
    <source>
        <dbReference type="SAM" id="SignalP"/>
    </source>
</evidence>
<evidence type="ECO:0000256" key="6">
    <source>
        <dbReference type="RuleBase" id="RU003355"/>
    </source>
</evidence>
<keyword evidence="2 5" id="KW-0645">Protease</keyword>
<name>A0A0G3XF81_9SPHN</name>
<dbReference type="Gene3D" id="3.30.70.80">
    <property type="entry name" value="Peptidase S8 propeptide/proteinase inhibitor I9"/>
    <property type="match status" value="1"/>
</dbReference>
<dbReference type="GO" id="GO:0005615">
    <property type="term" value="C:extracellular space"/>
    <property type="evidence" value="ECO:0007669"/>
    <property type="project" value="TreeGrafter"/>
</dbReference>
<dbReference type="InterPro" id="IPR023828">
    <property type="entry name" value="Peptidase_S8_Ser-AS"/>
</dbReference>
<dbReference type="InterPro" id="IPR010259">
    <property type="entry name" value="S8pro/Inhibitor_I9"/>
</dbReference>
<dbReference type="PROSITE" id="PS00137">
    <property type="entry name" value="SUBTILASE_HIS"/>
    <property type="match status" value="1"/>
</dbReference>
<organism evidence="9 10">
    <name type="scientific">Croceicoccus naphthovorans</name>
    <dbReference type="NCBI Taxonomy" id="1348774"/>
    <lineage>
        <taxon>Bacteria</taxon>
        <taxon>Pseudomonadati</taxon>
        <taxon>Pseudomonadota</taxon>
        <taxon>Alphaproteobacteria</taxon>
        <taxon>Sphingomonadales</taxon>
        <taxon>Erythrobacteraceae</taxon>
        <taxon>Croceicoccus</taxon>
    </lineage>
</organism>
<feature type="compositionally biased region" description="Gly residues" evidence="7">
    <location>
        <begin position="117"/>
        <end position="135"/>
    </location>
</feature>
<evidence type="ECO:0000256" key="2">
    <source>
        <dbReference type="ARBA" id="ARBA00022670"/>
    </source>
</evidence>
<dbReference type="OrthoDB" id="9816306at2"/>
<evidence type="ECO:0000256" key="3">
    <source>
        <dbReference type="ARBA" id="ARBA00022801"/>
    </source>
</evidence>
<dbReference type="InterPro" id="IPR036852">
    <property type="entry name" value="Peptidase_S8/S53_dom_sf"/>
</dbReference>
<dbReference type="RefSeq" id="WP_047820848.1">
    <property type="nucleotide sequence ID" value="NZ_CP011770.1"/>
</dbReference>
<accession>A0A0G3XF81</accession>
<dbReference type="SUPFAM" id="SSF52743">
    <property type="entry name" value="Subtilisin-like"/>
    <property type="match status" value="1"/>
</dbReference>
<dbReference type="SUPFAM" id="SSF54897">
    <property type="entry name" value="Protease propeptides/inhibitors"/>
    <property type="match status" value="1"/>
</dbReference>
<dbReference type="Gene3D" id="3.40.50.200">
    <property type="entry name" value="Peptidase S8/S53 domain"/>
    <property type="match status" value="1"/>
</dbReference>
<feature type="active site" description="Charge relay system" evidence="5">
    <location>
        <position position="169"/>
    </location>
</feature>
<reference evidence="9 10" key="1">
    <citation type="submission" date="2015-06" db="EMBL/GenBank/DDBJ databases">
        <authorList>
            <person name="Zeng Y."/>
            <person name="Huang Y."/>
        </authorList>
    </citation>
    <scope>NUCLEOTIDE SEQUENCE [LARGE SCALE GENOMIC DNA]</scope>
    <source>
        <strain evidence="9 10">PQ-2</strain>
    </source>
</reference>
<gene>
    <name evidence="9" type="ORF">AB433_09630</name>
</gene>
<comment type="similarity">
    <text evidence="1 5 6">Belongs to the peptidase S8 family.</text>
</comment>
<evidence type="ECO:0000256" key="1">
    <source>
        <dbReference type="ARBA" id="ARBA00011073"/>
    </source>
</evidence>
<dbReference type="InterPro" id="IPR000209">
    <property type="entry name" value="Peptidase_S8/S53_dom"/>
</dbReference>
<keyword evidence="4 5" id="KW-0720">Serine protease</keyword>
<feature type="signal peptide" evidence="8">
    <location>
        <begin position="1"/>
        <end position="23"/>
    </location>
</feature>
<dbReference type="GO" id="GO:0004252">
    <property type="term" value="F:serine-type endopeptidase activity"/>
    <property type="evidence" value="ECO:0007669"/>
    <property type="project" value="UniProtKB-UniRule"/>
</dbReference>
<keyword evidence="3 5" id="KW-0378">Hydrolase</keyword>
<proteinExistence type="inferred from homology"/>
<dbReference type="STRING" id="1348774.AB433_09630"/>
<sequence>MHIKGLFVAALAGVSVFAIPAAAQDARGKPIANQYVCKFHDAAVSKGLARVAAEGAVRPNGGRVLNVYSNAIRGFSAYMTDAEMRRMKAKNPGIAYCEQDFIVTVGPIEVGPKAPGGNPGRPGGGGGGGGDGGGTTLNHDDGDAETPYGIDRVHGGATYNGGNVAFVIDSGIDLNHPDLKVDANRSRDFTGENNGGDDLSGHGTHVAGTIAAIAGNNSQAPNGVAGVAAGATVIAVRVLDASGSGAYSNVIAGVDYVAGEGSQGDVANMSLGGGYSSTLNAAVQNAAARGILFALAAGNERQDTARTSPASAEGPNIFTIAAIDETDGWASFSNYGDEVDFAEPGVRIRSTVPGGGYAVYSGTSMASPHAAGILLRDGGITAEGSVTHRKTSYSIGISASGSAPHN</sequence>
<dbReference type="EMBL" id="CP011770">
    <property type="protein sequence ID" value="AKM10175.1"/>
    <property type="molecule type" value="Genomic_DNA"/>
</dbReference>
<feature type="chain" id="PRO_5044224109" evidence="8">
    <location>
        <begin position="24"/>
        <end position="406"/>
    </location>
</feature>
<evidence type="ECO:0000256" key="5">
    <source>
        <dbReference type="PROSITE-ProRule" id="PRU01240"/>
    </source>
</evidence>
<evidence type="ECO:0000313" key="9">
    <source>
        <dbReference type="EMBL" id="AKM10175.1"/>
    </source>
</evidence>
<dbReference type="Pfam" id="PF05922">
    <property type="entry name" value="Inhibitor_I9"/>
    <property type="match status" value="1"/>
</dbReference>
<dbReference type="InterPro" id="IPR015500">
    <property type="entry name" value="Peptidase_S8_subtilisin-rel"/>
</dbReference>
<dbReference type="Pfam" id="PF00082">
    <property type="entry name" value="Peptidase_S8"/>
    <property type="match status" value="1"/>
</dbReference>